<dbReference type="EMBL" id="JABFAI010000008">
    <property type="protein sequence ID" value="KAF4961101.1"/>
    <property type="molecule type" value="Genomic_DNA"/>
</dbReference>
<keyword evidence="3" id="KW-1185">Reference proteome</keyword>
<name>A0A8H4TND1_9HYPO</name>
<organism evidence="2 3">
    <name type="scientific">Fusarium gaditjirri</name>
    <dbReference type="NCBI Taxonomy" id="282569"/>
    <lineage>
        <taxon>Eukaryota</taxon>
        <taxon>Fungi</taxon>
        <taxon>Dikarya</taxon>
        <taxon>Ascomycota</taxon>
        <taxon>Pezizomycotina</taxon>
        <taxon>Sordariomycetes</taxon>
        <taxon>Hypocreomycetidae</taxon>
        <taxon>Hypocreales</taxon>
        <taxon>Nectriaceae</taxon>
        <taxon>Fusarium</taxon>
        <taxon>Fusarium nisikadoi species complex</taxon>
    </lineage>
</organism>
<reference evidence="2" key="2">
    <citation type="submission" date="2020-05" db="EMBL/GenBank/DDBJ databases">
        <authorList>
            <person name="Kim H.-S."/>
            <person name="Proctor R.H."/>
            <person name="Brown D.W."/>
        </authorList>
    </citation>
    <scope>NUCLEOTIDE SEQUENCE</scope>
    <source>
        <strain evidence="2">NRRL 45417</strain>
    </source>
</reference>
<dbReference type="AlphaFoldDB" id="A0A8H4TND1"/>
<dbReference type="OrthoDB" id="5426775at2759"/>
<protein>
    <submittedName>
        <fullName evidence="2">Uncharacterized protein</fullName>
    </submittedName>
</protein>
<proteinExistence type="predicted"/>
<dbReference type="Proteomes" id="UP000604273">
    <property type="component" value="Unassembled WGS sequence"/>
</dbReference>
<feature type="region of interest" description="Disordered" evidence="1">
    <location>
        <begin position="1"/>
        <end position="35"/>
    </location>
</feature>
<evidence type="ECO:0000256" key="1">
    <source>
        <dbReference type="SAM" id="MobiDB-lite"/>
    </source>
</evidence>
<gene>
    <name evidence="2" type="ORF">FGADI_517</name>
</gene>
<reference evidence="2" key="1">
    <citation type="journal article" date="2020" name="BMC Genomics">
        <title>Correction to: Identification and distribution of gene clusters required for synthesis of sphingolipid metabolism inhibitors in diverse species of the filamentous fungus Fusarium.</title>
        <authorList>
            <person name="Kim H.S."/>
            <person name="Lohmar J.M."/>
            <person name="Busman M."/>
            <person name="Brown D.W."/>
            <person name="Naumann T.A."/>
            <person name="Divon H.H."/>
            <person name="Lysoe E."/>
            <person name="Uhlig S."/>
            <person name="Proctor R.H."/>
        </authorList>
    </citation>
    <scope>NUCLEOTIDE SEQUENCE</scope>
    <source>
        <strain evidence="2">NRRL 45417</strain>
    </source>
</reference>
<feature type="compositionally biased region" description="Low complexity" evidence="1">
    <location>
        <begin position="23"/>
        <end position="33"/>
    </location>
</feature>
<evidence type="ECO:0000313" key="3">
    <source>
        <dbReference type="Proteomes" id="UP000604273"/>
    </source>
</evidence>
<sequence length="343" mass="37855">MDGSLEPAPIQAMPDNPRKRAASRSPSISPSDAQQLKKIRYGDDFQDINDHVMFQPAPIRSFRPSAALLEYIKETLPRPSYLEKIDNWLQDICPPDLRKISRSDCFILDKYADPIFLERYHSAPAIMSGRTKLTGRAATLRLSATSKPLLVPSIPTLGTEEGYSGLPTLAGTPSRFTGPLVENPLYRDSNLAFNNIFLLDSRTKLPDHLAALVESLKRARSSPEPDPTENNGLYAMEAGASEAEVKDFFRESILPPDSKTGTIKRSDRVFVSKCVMPVTKPHLKLSIPVPDMLFGYRFTALELEHGNEITSCGNFAIANNEGLTFPFLAVEFKGDGPSSKGSL</sequence>
<comment type="caution">
    <text evidence="2">The sequence shown here is derived from an EMBL/GenBank/DDBJ whole genome shotgun (WGS) entry which is preliminary data.</text>
</comment>
<evidence type="ECO:0000313" key="2">
    <source>
        <dbReference type="EMBL" id="KAF4961101.1"/>
    </source>
</evidence>
<accession>A0A8H4TND1</accession>